<dbReference type="GO" id="GO:0045944">
    <property type="term" value="P:positive regulation of transcription by RNA polymerase II"/>
    <property type="evidence" value="ECO:0007669"/>
    <property type="project" value="TreeGrafter"/>
</dbReference>
<gene>
    <name evidence="10" type="ORF">XAT740_LOCUS39256</name>
</gene>
<dbReference type="GO" id="GO:0008270">
    <property type="term" value="F:zinc ion binding"/>
    <property type="evidence" value="ECO:0007669"/>
    <property type="project" value="UniProtKB-KW"/>
</dbReference>
<evidence type="ECO:0000256" key="8">
    <source>
        <dbReference type="ARBA" id="ARBA00023242"/>
    </source>
</evidence>
<organism evidence="10 11">
    <name type="scientific">Adineta ricciae</name>
    <name type="common">Rotifer</name>
    <dbReference type="NCBI Taxonomy" id="249248"/>
    <lineage>
        <taxon>Eukaryota</taxon>
        <taxon>Metazoa</taxon>
        <taxon>Spiralia</taxon>
        <taxon>Gnathifera</taxon>
        <taxon>Rotifera</taxon>
        <taxon>Eurotatoria</taxon>
        <taxon>Bdelloidea</taxon>
        <taxon>Adinetida</taxon>
        <taxon>Adinetidae</taxon>
        <taxon>Adineta</taxon>
    </lineage>
</organism>
<dbReference type="PROSITE" id="PS00031">
    <property type="entry name" value="NUCLEAR_REC_DBD_1"/>
    <property type="match status" value="1"/>
</dbReference>
<dbReference type="EMBL" id="CAJNOR010004329">
    <property type="protein sequence ID" value="CAF1494061.1"/>
    <property type="molecule type" value="Genomic_DNA"/>
</dbReference>
<comment type="caution">
    <text evidence="10">The sequence shown here is derived from an EMBL/GenBank/DDBJ whole genome shotgun (WGS) entry which is preliminary data.</text>
</comment>
<accession>A0A815SW76</accession>
<evidence type="ECO:0000313" key="11">
    <source>
        <dbReference type="Proteomes" id="UP000663828"/>
    </source>
</evidence>
<evidence type="ECO:0000313" key="10">
    <source>
        <dbReference type="EMBL" id="CAF1494061.1"/>
    </source>
</evidence>
<reference evidence="10" key="1">
    <citation type="submission" date="2021-02" db="EMBL/GenBank/DDBJ databases">
        <authorList>
            <person name="Nowell W R."/>
        </authorList>
    </citation>
    <scope>NUCLEOTIDE SEQUENCE</scope>
</reference>
<dbReference type="AlphaFoldDB" id="A0A815SW76"/>
<dbReference type="InterPro" id="IPR050234">
    <property type="entry name" value="Nuclear_hormone_rcpt_NR1"/>
</dbReference>
<dbReference type="GO" id="GO:0000122">
    <property type="term" value="P:negative regulation of transcription by RNA polymerase II"/>
    <property type="evidence" value="ECO:0007669"/>
    <property type="project" value="TreeGrafter"/>
</dbReference>
<evidence type="ECO:0000256" key="3">
    <source>
        <dbReference type="ARBA" id="ARBA00022833"/>
    </source>
</evidence>
<dbReference type="InterPro" id="IPR035500">
    <property type="entry name" value="NHR-like_dom_sf"/>
</dbReference>
<dbReference type="SMART" id="SM00399">
    <property type="entry name" value="ZnF_C4"/>
    <property type="match status" value="1"/>
</dbReference>
<dbReference type="PROSITE" id="PS51030">
    <property type="entry name" value="NUCLEAR_REC_DBD_2"/>
    <property type="match status" value="1"/>
</dbReference>
<dbReference type="InterPro" id="IPR001628">
    <property type="entry name" value="Znf_hrmn_rcpt"/>
</dbReference>
<evidence type="ECO:0000256" key="4">
    <source>
        <dbReference type="ARBA" id="ARBA00023015"/>
    </source>
</evidence>
<proteinExistence type="predicted"/>
<keyword evidence="1" id="KW-0479">Metal-binding</keyword>
<dbReference type="Gene3D" id="1.10.565.10">
    <property type="entry name" value="Retinoid X Receptor"/>
    <property type="match status" value="1"/>
</dbReference>
<keyword evidence="4" id="KW-0805">Transcription regulation</keyword>
<evidence type="ECO:0000256" key="7">
    <source>
        <dbReference type="ARBA" id="ARBA00023170"/>
    </source>
</evidence>
<dbReference type="GO" id="GO:0000978">
    <property type="term" value="F:RNA polymerase II cis-regulatory region sequence-specific DNA binding"/>
    <property type="evidence" value="ECO:0007669"/>
    <property type="project" value="TreeGrafter"/>
</dbReference>
<evidence type="ECO:0000256" key="2">
    <source>
        <dbReference type="ARBA" id="ARBA00022771"/>
    </source>
</evidence>
<sequence length="455" mass="53813">MTMSSDVDWDMVSCAGPITIPDEFPINLDEYLFANEIHSENIFVSDDFNSSSSENDQFILQESSTDTFPSKNYQVHLVCSVCSAPAHGYNFDQITCESCKAFFRRNALRNMANFKCRYSGNCVINVHTRRQCTYCRLKKCFDINMRKDWIRTEEERTLRLLRNYHKEQRKLNKLPLDHRSLDAIPIVVRKKKRIQPLLSEYKSQDATPRKIELGSQTNVFATHRNLALDNQILINNVINTHKLGAERANCSHVAKYSSSASLTQFINDENVNHESLIYFYKLIPEFKQFDLNDQILLVKCNLKNIIHLHLILVENFREDPHIGEHMAKWITKDFHRQMSQTRARFDRFMTYPQVLKLTLVVFIFSTNLSAPRDDKQDIDFRNRRKLFEIQNFYVSLLWRYLLYLFDEQEAQRSMNLIVTQILRYQLLMETMDNALQKYGQEDLLNPLMRSVFRYT</sequence>
<dbReference type="PRINTS" id="PR00047">
    <property type="entry name" value="STROIDFINGER"/>
</dbReference>
<dbReference type="Pfam" id="PF00105">
    <property type="entry name" value="zf-C4"/>
    <property type="match status" value="1"/>
</dbReference>
<evidence type="ECO:0000256" key="5">
    <source>
        <dbReference type="ARBA" id="ARBA00023125"/>
    </source>
</evidence>
<keyword evidence="8" id="KW-0539">Nucleus</keyword>
<dbReference type="SUPFAM" id="SSF48508">
    <property type="entry name" value="Nuclear receptor ligand-binding domain"/>
    <property type="match status" value="1"/>
</dbReference>
<dbReference type="GO" id="GO:0004879">
    <property type="term" value="F:nuclear receptor activity"/>
    <property type="evidence" value="ECO:0007669"/>
    <property type="project" value="TreeGrafter"/>
</dbReference>
<name>A0A815SW76_ADIRI</name>
<dbReference type="Gene3D" id="3.30.50.10">
    <property type="entry name" value="Erythroid Transcription Factor GATA-1, subunit A"/>
    <property type="match status" value="1"/>
</dbReference>
<dbReference type="SUPFAM" id="SSF57716">
    <property type="entry name" value="Glucocorticoid receptor-like (DNA-binding domain)"/>
    <property type="match status" value="1"/>
</dbReference>
<keyword evidence="5" id="KW-0238">DNA-binding</keyword>
<dbReference type="InterPro" id="IPR013088">
    <property type="entry name" value="Znf_NHR/GATA"/>
</dbReference>
<evidence type="ECO:0000256" key="6">
    <source>
        <dbReference type="ARBA" id="ARBA00023163"/>
    </source>
</evidence>
<dbReference type="GO" id="GO:0030154">
    <property type="term" value="P:cell differentiation"/>
    <property type="evidence" value="ECO:0007669"/>
    <property type="project" value="TreeGrafter"/>
</dbReference>
<keyword evidence="11" id="KW-1185">Reference proteome</keyword>
<keyword evidence="3" id="KW-0862">Zinc</keyword>
<dbReference type="PANTHER" id="PTHR24082:SF283">
    <property type="entry name" value="NUCLEAR HORMONE RECEPTOR HR96"/>
    <property type="match status" value="1"/>
</dbReference>
<evidence type="ECO:0000256" key="1">
    <source>
        <dbReference type="ARBA" id="ARBA00022723"/>
    </source>
</evidence>
<keyword evidence="7" id="KW-0675">Receptor</keyword>
<feature type="domain" description="Nuclear receptor" evidence="9">
    <location>
        <begin position="76"/>
        <end position="152"/>
    </location>
</feature>
<evidence type="ECO:0000259" key="9">
    <source>
        <dbReference type="PROSITE" id="PS51030"/>
    </source>
</evidence>
<dbReference type="PANTHER" id="PTHR24082">
    <property type="entry name" value="NUCLEAR HORMONE RECEPTOR"/>
    <property type="match status" value="1"/>
</dbReference>
<keyword evidence="6" id="KW-0804">Transcription</keyword>
<protein>
    <recommendedName>
        <fullName evidence="9">Nuclear receptor domain-containing protein</fullName>
    </recommendedName>
</protein>
<keyword evidence="2" id="KW-0863">Zinc-finger</keyword>
<dbReference type="Proteomes" id="UP000663828">
    <property type="component" value="Unassembled WGS sequence"/>
</dbReference>